<dbReference type="RefSeq" id="WP_073158358.1">
    <property type="nucleotide sequence ID" value="NZ_FQVL01000021.1"/>
</dbReference>
<evidence type="ECO:0000313" key="3">
    <source>
        <dbReference type="Proteomes" id="UP000184476"/>
    </source>
</evidence>
<dbReference type="STRING" id="112248.SAMN05444392_1217"/>
<dbReference type="AlphaFoldDB" id="A0A1M5BCF3"/>
<protein>
    <submittedName>
        <fullName evidence="2">Uncharacterized protein</fullName>
    </submittedName>
</protein>
<feature type="transmembrane region" description="Helical" evidence="1">
    <location>
        <begin position="477"/>
        <end position="494"/>
    </location>
</feature>
<keyword evidence="1" id="KW-1133">Transmembrane helix</keyword>
<gene>
    <name evidence="2" type="ORF">SAMN05444392_1217</name>
</gene>
<dbReference type="Proteomes" id="UP000184476">
    <property type="component" value="Unassembled WGS sequence"/>
</dbReference>
<reference evidence="2 3" key="1">
    <citation type="submission" date="2016-11" db="EMBL/GenBank/DDBJ databases">
        <authorList>
            <person name="Jaros S."/>
            <person name="Januszkiewicz K."/>
            <person name="Wedrychowicz H."/>
        </authorList>
    </citation>
    <scope>NUCLEOTIDE SEQUENCE [LARGE SCALE GENOMIC DNA]</scope>
    <source>
        <strain evidence="2 3">DSM 44666</strain>
    </source>
</reference>
<feature type="transmembrane region" description="Helical" evidence="1">
    <location>
        <begin position="454"/>
        <end position="471"/>
    </location>
</feature>
<name>A0A1M5BCF3_9BACL</name>
<evidence type="ECO:0000256" key="1">
    <source>
        <dbReference type="SAM" id="Phobius"/>
    </source>
</evidence>
<dbReference type="EMBL" id="FQVL01000021">
    <property type="protein sequence ID" value="SHF40095.1"/>
    <property type="molecule type" value="Genomic_DNA"/>
</dbReference>
<keyword evidence="3" id="KW-1185">Reference proteome</keyword>
<sequence>MSNQRIIRKADLRTIEHNLTNIHSGIEHMYHYVLSMQNKVLETEAKLDKLSNDFYTYLQDELQSKQLQLAETRLVRVRQKLEKDFGHYDSVRRRATGILQAVDVGIVRDEIISSTTEELMLKTPKYWLSPCLVALSAWIEDKRELAEKALQEGFRRDSQKSSLFFALVMRRYERFEACSRWLESYFFLQDASALDREVIILLDAFTNGVFDPQSRAQSIAQMNQWMFDVTASGEELHKSWLEPLEKFIVDQAVDQQYPYLSQYSPTFDQCKKSLEFAHSHQQLLTFLQTVFSGEVRPVQKVFEAVDEMLQNLVTDYDEEELPLRQKDRLLNLIIEEDGKREIAEEKFSQEKVAWNQKFHFKDVMQTLAFFPQTVSATKATQRFAIAFCKDWLVNAYKDFTAEHRRQFPSEIEIEIEGWQGTTRDGTNQIEMVRSLMEYMKKKGKSKKKLKKKHYLAAVGGGLLSIFGIALAYIHPAFLLLTLLGLLGPGWFLWLRRHNKKVERSQFYQKQINAKNDLLATIAEIVDWRDEYTKADEDSKKVTEYIASIRKEQYVQTGFDQARAIHT</sequence>
<dbReference type="OrthoDB" id="3948624at2"/>
<evidence type="ECO:0000313" key="2">
    <source>
        <dbReference type="EMBL" id="SHF40095.1"/>
    </source>
</evidence>
<organism evidence="2 3">
    <name type="scientific">Seinonella peptonophila</name>
    <dbReference type="NCBI Taxonomy" id="112248"/>
    <lineage>
        <taxon>Bacteria</taxon>
        <taxon>Bacillati</taxon>
        <taxon>Bacillota</taxon>
        <taxon>Bacilli</taxon>
        <taxon>Bacillales</taxon>
        <taxon>Thermoactinomycetaceae</taxon>
        <taxon>Seinonella</taxon>
    </lineage>
</organism>
<accession>A0A1M5BCF3</accession>
<keyword evidence="1" id="KW-0812">Transmembrane</keyword>
<proteinExistence type="predicted"/>
<keyword evidence="1" id="KW-0472">Membrane</keyword>